<keyword evidence="3" id="KW-0406">Ion transport</keyword>
<dbReference type="RefSeq" id="WP_166250650.1">
    <property type="nucleotide sequence ID" value="NZ_JAAMOW010000001.1"/>
</dbReference>
<proteinExistence type="predicted"/>
<dbReference type="EMBL" id="JAAMOW010000001">
    <property type="protein sequence ID" value="NGY03225.1"/>
    <property type="molecule type" value="Genomic_DNA"/>
</dbReference>
<name>A0A6M2BM45_9GAMM</name>
<feature type="transmembrane region" description="Helical" evidence="1">
    <location>
        <begin position="24"/>
        <end position="44"/>
    </location>
</feature>
<dbReference type="GO" id="GO:0034220">
    <property type="term" value="P:monoatomic ion transmembrane transport"/>
    <property type="evidence" value="ECO:0007669"/>
    <property type="project" value="UniProtKB-KW"/>
</dbReference>
<reference evidence="3 4" key="1">
    <citation type="journal article" date="2014" name="Int. J. Syst. Evol. Microbiol.">
        <title>Solimonas terrae sp. nov., isolated from soil.</title>
        <authorList>
            <person name="Kim S.J."/>
            <person name="Moon J.Y."/>
            <person name="Weon H.Y."/>
            <person name="Ahn J.H."/>
            <person name="Chen W.M."/>
            <person name="Kwon S.W."/>
        </authorList>
    </citation>
    <scope>NUCLEOTIDE SEQUENCE [LARGE SCALE GENOMIC DNA]</scope>
    <source>
        <strain evidence="3 4">KIS83-12</strain>
    </source>
</reference>
<dbReference type="Pfam" id="PF07885">
    <property type="entry name" value="Ion_trans_2"/>
    <property type="match status" value="1"/>
</dbReference>
<feature type="transmembrane region" description="Helical" evidence="1">
    <location>
        <begin position="134"/>
        <end position="156"/>
    </location>
</feature>
<keyword evidence="1" id="KW-0812">Transmembrane</keyword>
<comment type="caution">
    <text evidence="3">The sequence shown here is derived from an EMBL/GenBank/DDBJ whole genome shotgun (WGS) entry which is preliminary data.</text>
</comment>
<evidence type="ECO:0000256" key="1">
    <source>
        <dbReference type="SAM" id="Phobius"/>
    </source>
</evidence>
<evidence type="ECO:0000259" key="2">
    <source>
        <dbReference type="Pfam" id="PF07885"/>
    </source>
</evidence>
<keyword evidence="1" id="KW-1133">Transmembrane helix</keyword>
<feature type="transmembrane region" description="Helical" evidence="1">
    <location>
        <begin position="65"/>
        <end position="91"/>
    </location>
</feature>
<evidence type="ECO:0000313" key="4">
    <source>
        <dbReference type="Proteomes" id="UP000472676"/>
    </source>
</evidence>
<accession>A0A6M2BM45</accession>
<dbReference type="Proteomes" id="UP000472676">
    <property type="component" value="Unassembled WGS sequence"/>
</dbReference>
<keyword evidence="4" id="KW-1185">Reference proteome</keyword>
<evidence type="ECO:0000313" key="3">
    <source>
        <dbReference type="EMBL" id="NGY03225.1"/>
    </source>
</evidence>
<protein>
    <submittedName>
        <fullName evidence="3">Two pore domain potassium channel family protein</fullName>
    </submittedName>
</protein>
<dbReference type="SUPFAM" id="SSF81324">
    <property type="entry name" value="Voltage-gated potassium channels"/>
    <property type="match status" value="1"/>
</dbReference>
<keyword evidence="3" id="KW-0407">Ion channel</keyword>
<keyword evidence="1" id="KW-0472">Membrane</keyword>
<feature type="domain" description="Potassium channel" evidence="2">
    <location>
        <begin position="80"/>
        <end position="153"/>
    </location>
</feature>
<gene>
    <name evidence="3" type="ORF">G7Y85_00455</name>
</gene>
<keyword evidence="3" id="KW-0813">Transport</keyword>
<organism evidence="3 4">
    <name type="scientific">Solimonas terrae</name>
    <dbReference type="NCBI Taxonomy" id="1396819"/>
    <lineage>
        <taxon>Bacteria</taxon>
        <taxon>Pseudomonadati</taxon>
        <taxon>Pseudomonadota</taxon>
        <taxon>Gammaproteobacteria</taxon>
        <taxon>Nevskiales</taxon>
        <taxon>Nevskiaceae</taxon>
        <taxon>Solimonas</taxon>
    </lineage>
</organism>
<sequence>MRSSAIGVVMPGTPGLLAAAAEPVYWLTVAATLMLVAAAVVLHYEGLERLNRAISRWQMPPRLRILGLIFCIITLHTAEIWIFGLGIYAVASHPAFGAIGGADTPQLLDAVYLSTTTYTTVGYGDLVPHGPLRLILGSEALTGFVLLTWSASFAYIEMQRYWHGER</sequence>
<dbReference type="AlphaFoldDB" id="A0A6M2BM45"/>
<dbReference type="Gene3D" id="1.10.287.70">
    <property type="match status" value="1"/>
</dbReference>
<dbReference type="InterPro" id="IPR013099">
    <property type="entry name" value="K_chnl_dom"/>
</dbReference>